<dbReference type="InterPro" id="IPR001650">
    <property type="entry name" value="Helicase_C-like"/>
</dbReference>
<dbReference type="GO" id="GO:0003723">
    <property type="term" value="F:RNA binding"/>
    <property type="evidence" value="ECO:0007669"/>
    <property type="project" value="TreeGrafter"/>
</dbReference>
<keyword evidence="2" id="KW-0378">Hydrolase</keyword>
<dbReference type="Pfam" id="PF07717">
    <property type="entry name" value="OB_NTP_bind"/>
    <property type="match status" value="1"/>
</dbReference>
<dbReference type="STRING" id="40754.THII_0407"/>
<dbReference type="InterPro" id="IPR048333">
    <property type="entry name" value="HA2_WH"/>
</dbReference>
<evidence type="ECO:0000313" key="7">
    <source>
        <dbReference type="EMBL" id="BAP54704.1"/>
    </source>
</evidence>
<dbReference type="PANTHER" id="PTHR18934:SF99">
    <property type="entry name" value="ATP-DEPENDENT RNA HELICASE DHX37-RELATED"/>
    <property type="match status" value="1"/>
</dbReference>
<dbReference type="Gene3D" id="3.40.50.300">
    <property type="entry name" value="P-loop containing nucleotide triphosphate hydrolases"/>
    <property type="match status" value="2"/>
</dbReference>
<dbReference type="SMART" id="SM00490">
    <property type="entry name" value="HELICc"/>
    <property type="match status" value="1"/>
</dbReference>
<dbReference type="HOGENOM" id="CLU_001832_3_0_6"/>
<dbReference type="SMART" id="SM00847">
    <property type="entry name" value="HA2"/>
    <property type="match status" value="1"/>
</dbReference>
<dbReference type="Pfam" id="PF00270">
    <property type="entry name" value="DEAD"/>
    <property type="match status" value="1"/>
</dbReference>
<dbReference type="SUPFAM" id="SSF52540">
    <property type="entry name" value="P-loop containing nucleoside triphosphate hydrolases"/>
    <property type="match status" value="1"/>
</dbReference>
<gene>
    <name evidence="7" type="ORF">THII_0407</name>
</gene>
<dbReference type="KEGG" id="tig:THII_0407"/>
<evidence type="ECO:0000256" key="3">
    <source>
        <dbReference type="ARBA" id="ARBA00022806"/>
    </source>
</evidence>
<dbReference type="GO" id="GO:0003724">
    <property type="term" value="F:RNA helicase activity"/>
    <property type="evidence" value="ECO:0007669"/>
    <property type="project" value="InterPro"/>
</dbReference>
<evidence type="ECO:0000259" key="6">
    <source>
        <dbReference type="PROSITE" id="PS51194"/>
    </source>
</evidence>
<reference evidence="7 8" key="1">
    <citation type="journal article" date="2014" name="ISME J.">
        <title>Ecophysiology of Thioploca ingrica as revealed by the complete genome sequence supplemented with proteomic evidence.</title>
        <authorList>
            <person name="Kojima H."/>
            <person name="Ogura Y."/>
            <person name="Yamamoto N."/>
            <person name="Togashi T."/>
            <person name="Mori H."/>
            <person name="Watanabe T."/>
            <person name="Nemoto F."/>
            <person name="Kurokawa K."/>
            <person name="Hayashi T."/>
            <person name="Fukui M."/>
        </authorList>
    </citation>
    <scope>NUCLEOTIDE SEQUENCE [LARGE SCALE GENOMIC DNA]</scope>
</reference>
<sequence>MDIHQLQQLANICNDIMRCDQYRLQQQIRRYQTQCQAGHPLESKVVDPLMATIEKSLQQRQYRLLNLPKPQFPEELPVSDRREAIAAAIAEHPIIIVAGETGSGKTTQLPKICLSLGRGVAGMIGCTQPRRIAARSVASRVASELDSPLGHAVGYKVRFSDHISSNTYIKFMTDGILLAETQSDRFLEAYDTLIIDEAHERSLNIDFLLGYIKQLLPKRPDLKLIITSATIDTARFSAHFDNAPIIEVSGRTYPVEVRYRPLLQEQGDEDRDLTQGIVDAVDEITLHDRQADMLIFLSGEREIRETTEALRKHRLPNTEILPLYARLSAAEQNRVFTPGPQRRIILATNVAETSLTVPRIKAVIDSGLARISRYSVRNKVQRLPIEKIARSSADQRKGRCGRIAPGLCIRLYSGEDYSLRPEFTDPEILRTSLAAVILQMLALRLGDISDFPFLDPPNPRMIHDGFTLLAELGAVNEQRQLTEIGWQLSKLPIDPRIGRMILAAKQENCLNEVLIIASALSIQDPRERPLEAQQAADTAQQQFVDEQSDFLSFLKLWHFFQEQARHLSKNKFRQRCRDHFLSYLRLREWQDIHHQLITVVKESGWNINQIEADYDAIHRAILAGLLGNIACKSVDSDAYLGARNIKPYLHPGSGLFKKTPKWMMAAELVETTRLYARCIAKINVDWIEKIAGDLLCQHHYFEPHWEKKVAQVAAYEKVTLYGLTIVAKRKVNYGPIDPKLSREIFIRQALVEGDYDCPLTFFNHNRDLCSEIVELEHKARRQDILVDETQIYAFYDARLPNEIYSGKALEKWYKSAVRDNPRLLFLSREDLMQHAGERVTAQAFPDNIWLNGVSLPLHYHFEPNHHDDGVTVDIPLALLNQLPPQPFEWLVPGLLEEKIIALLRSLPKSLRKSFVPVPDVARDALATLTQPRVTFRAEGHFLELPKQSLYEALATYCQRRLGQPLPHNQVWGLETLPPHLLMNFRLLDNPNPTAATPQILATERDLVALQQHWGNHASTVCQREVAQESGLEQDHIDSWDFGDLPPQVNLTINGITVKGFPTLIDQETHVALRVLDNPQLAQQHFRSGLRRLFLLALPTKKLLKQMPIDHKLCLQYLKVGNCEQLKADMLAAIVDSLFLTDPLPTKQAEFEQRLTSGKQRLLTIAHEYAIQLAKVLVEYQALTEKLSSLASRTTTLPEIKQHLKHLIYDGFVKAISIEQLKHLPRYLKAIQIRLERLDQDPHKDAKKSAQLAPLWDDYWDYLAKQSTPQPELSVFRWMLEELRVSLFAPELKTAYPVSVQRLEKIWQTLQQSI</sequence>
<keyword evidence="1" id="KW-0547">Nucleotide-binding</keyword>
<dbReference type="EMBL" id="AP014633">
    <property type="protein sequence ID" value="BAP54704.1"/>
    <property type="molecule type" value="Genomic_DNA"/>
</dbReference>
<dbReference type="Pfam" id="PF00271">
    <property type="entry name" value="Helicase_C"/>
    <property type="match status" value="1"/>
</dbReference>
<dbReference type="NCBIfam" id="NF008348">
    <property type="entry name" value="PRK11131.1"/>
    <property type="match status" value="1"/>
</dbReference>
<dbReference type="InterPro" id="IPR024590">
    <property type="entry name" value="HrpA_C"/>
</dbReference>
<keyword evidence="8" id="KW-1185">Reference proteome</keyword>
<organism evidence="7 8">
    <name type="scientific">Thioploca ingrica</name>
    <dbReference type="NCBI Taxonomy" id="40754"/>
    <lineage>
        <taxon>Bacteria</taxon>
        <taxon>Pseudomonadati</taxon>
        <taxon>Pseudomonadota</taxon>
        <taxon>Gammaproteobacteria</taxon>
        <taxon>Thiotrichales</taxon>
        <taxon>Thiotrichaceae</taxon>
        <taxon>Thioploca</taxon>
    </lineage>
</organism>
<dbReference type="SMART" id="SM00487">
    <property type="entry name" value="DEXDc"/>
    <property type="match status" value="1"/>
</dbReference>
<dbReference type="InterPro" id="IPR014001">
    <property type="entry name" value="Helicase_ATP-bd"/>
</dbReference>
<dbReference type="InterPro" id="IPR007502">
    <property type="entry name" value="Helicase-assoc_dom"/>
</dbReference>
<name>A0A090AD37_9GAMM</name>
<dbReference type="InterPro" id="IPR027417">
    <property type="entry name" value="P-loop_NTPase"/>
</dbReference>
<dbReference type="Proteomes" id="UP000031623">
    <property type="component" value="Chromosome"/>
</dbReference>
<protein>
    <submittedName>
        <fullName evidence="7">ATP-dependent helicase HrpA</fullName>
    </submittedName>
</protein>
<dbReference type="PROSITE" id="PS51194">
    <property type="entry name" value="HELICASE_CTER"/>
    <property type="match status" value="1"/>
</dbReference>
<evidence type="ECO:0000256" key="4">
    <source>
        <dbReference type="ARBA" id="ARBA00022840"/>
    </source>
</evidence>
<dbReference type="InterPro" id="IPR011545">
    <property type="entry name" value="DEAD/DEAH_box_helicase_dom"/>
</dbReference>
<dbReference type="SMART" id="SM00382">
    <property type="entry name" value="AAA"/>
    <property type="match status" value="1"/>
</dbReference>
<dbReference type="PANTHER" id="PTHR18934">
    <property type="entry name" value="ATP-DEPENDENT RNA HELICASE"/>
    <property type="match status" value="1"/>
</dbReference>
<evidence type="ECO:0000256" key="2">
    <source>
        <dbReference type="ARBA" id="ARBA00022801"/>
    </source>
</evidence>
<dbReference type="NCBIfam" id="TIGR01967">
    <property type="entry name" value="DEAH_box_HrpA"/>
    <property type="match status" value="1"/>
</dbReference>
<dbReference type="PROSITE" id="PS51192">
    <property type="entry name" value="HELICASE_ATP_BIND_1"/>
    <property type="match status" value="1"/>
</dbReference>
<dbReference type="InterPro" id="IPR011709">
    <property type="entry name" value="DEAD-box_helicase_OB_fold"/>
</dbReference>
<feature type="domain" description="Helicase C-terminal" evidence="6">
    <location>
        <begin position="272"/>
        <end position="444"/>
    </location>
</feature>
<dbReference type="FunFam" id="3.40.50.300:FF:000575">
    <property type="entry name" value="ATP-dependent helicase hrpA"/>
    <property type="match status" value="1"/>
</dbReference>
<proteinExistence type="predicted"/>
<keyword evidence="4" id="KW-0067">ATP-binding</keyword>
<feature type="domain" description="Helicase ATP-binding" evidence="5">
    <location>
        <begin position="86"/>
        <end position="249"/>
    </location>
</feature>
<dbReference type="InterPro" id="IPR003593">
    <property type="entry name" value="AAA+_ATPase"/>
</dbReference>
<evidence type="ECO:0000256" key="1">
    <source>
        <dbReference type="ARBA" id="ARBA00022741"/>
    </source>
</evidence>
<evidence type="ECO:0000313" key="8">
    <source>
        <dbReference type="Proteomes" id="UP000031623"/>
    </source>
</evidence>
<dbReference type="Gene3D" id="1.20.120.1080">
    <property type="match status" value="1"/>
</dbReference>
<dbReference type="GO" id="GO:0016787">
    <property type="term" value="F:hydrolase activity"/>
    <property type="evidence" value="ECO:0007669"/>
    <property type="project" value="UniProtKB-KW"/>
</dbReference>
<evidence type="ECO:0000259" key="5">
    <source>
        <dbReference type="PROSITE" id="PS51192"/>
    </source>
</evidence>
<keyword evidence="3 7" id="KW-0347">Helicase</keyword>
<dbReference type="InterPro" id="IPR010222">
    <property type="entry name" value="RNA_helicase_HrpA"/>
</dbReference>
<dbReference type="Pfam" id="PF21010">
    <property type="entry name" value="HA2_C"/>
    <property type="match status" value="1"/>
</dbReference>
<dbReference type="FunFam" id="1.20.120.1080:FF:000005">
    <property type="entry name" value="ATP-dependent helicase HrpA"/>
    <property type="match status" value="1"/>
</dbReference>
<accession>A0A090AD37</accession>
<dbReference type="Pfam" id="PF04408">
    <property type="entry name" value="WHD_HA2"/>
    <property type="match status" value="1"/>
</dbReference>
<dbReference type="GO" id="GO:0005524">
    <property type="term" value="F:ATP binding"/>
    <property type="evidence" value="ECO:0007669"/>
    <property type="project" value="UniProtKB-KW"/>
</dbReference>
<dbReference type="Pfam" id="PF11898">
    <property type="entry name" value="DUF3418"/>
    <property type="match status" value="1"/>
</dbReference>
<dbReference type="CDD" id="cd18791">
    <property type="entry name" value="SF2_C_RHA"/>
    <property type="match status" value="1"/>
</dbReference>